<feature type="region of interest" description="Disordered" evidence="2">
    <location>
        <begin position="869"/>
        <end position="899"/>
    </location>
</feature>
<feature type="region of interest" description="Disordered" evidence="2">
    <location>
        <begin position="338"/>
        <end position="418"/>
    </location>
</feature>
<dbReference type="SUPFAM" id="SSF51445">
    <property type="entry name" value="(Trans)glycosidases"/>
    <property type="match status" value="1"/>
</dbReference>
<evidence type="ECO:0000313" key="5">
    <source>
        <dbReference type="Proteomes" id="UP000537989"/>
    </source>
</evidence>
<dbReference type="CDD" id="cd02877">
    <property type="entry name" value="GH18_hevamine_XipI_class_III"/>
    <property type="match status" value="1"/>
</dbReference>
<dbReference type="AlphaFoldDB" id="A0AAN6BW31"/>
<feature type="compositionally biased region" description="Low complexity" evidence="2">
    <location>
        <begin position="461"/>
        <end position="502"/>
    </location>
</feature>
<dbReference type="PROSITE" id="PS51910">
    <property type="entry name" value="GH18_2"/>
    <property type="match status" value="1"/>
</dbReference>
<gene>
    <name evidence="4" type="ORF">FAUST_9505</name>
</gene>
<organism evidence="4 5">
    <name type="scientific">Fusarium austroamericanum</name>
    <dbReference type="NCBI Taxonomy" id="282268"/>
    <lineage>
        <taxon>Eukaryota</taxon>
        <taxon>Fungi</taxon>
        <taxon>Dikarya</taxon>
        <taxon>Ascomycota</taxon>
        <taxon>Pezizomycotina</taxon>
        <taxon>Sordariomycetes</taxon>
        <taxon>Hypocreomycetidae</taxon>
        <taxon>Hypocreales</taxon>
        <taxon>Nectriaceae</taxon>
        <taxon>Fusarium</taxon>
    </lineage>
</organism>
<comment type="similarity">
    <text evidence="1">Belongs to the glycosyl hydrolase 18 family. Chitinase class III subfamily.</text>
</comment>
<dbReference type="InterPro" id="IPR017853">
    <property type="entry name" value="GH"/>
</dbReference>
<feature type="compositionally biased region" description="Polar residues" evidence="2">
    <location>
        <begin position="569"/>
        <end position="590"/>
    </location>
</feature>
<feature type="region of interest" description="Disordered" evidence="2">
    <location>
        <begin position="461"/>
        <end position="592"/>
    </location>
</feature>
<reference evidence="4 5" key="1">
    <citation type="submission" date="2020-02" db="EMBL/GenBank/DDBJ databases">
        <title>Identification and distribution of gene clusters putatively required for synthesis of sphingolipid metabolism inhibitors in phylogenetically diverse species of the filamentous fungus Fusarium.</title>
        <authorList>
            <person name="Kim H.-S."/>
            <person name="Busman M."/>
            <person name="Brown D.W."/>
            <person name="Divon H."/>
            <person name="Uhlig S."/>
            <person name="Proctor R.H."/>
        </authorList>
    </citation>
    <scope>NUCLEOTIDE SEQUENCE [LARGE SCALE GENOMIC DNA]</scope>
    <source>
        <strain evidence="4 5">NRRL 2903</strain>
    </source>
</reference>
<evidence type="ECO:0000256" key="2">
    <source>
        <dbReference type="SAM" id="MobiDB-lite"/>
    </source>
</evidence>
<accession>A0AAN6BW31</accession>
<feature type="compositionally biased region" description="Low complexity" evidence="2">
    <location>
        <begin position="512"/>
        <end position="561"/>
    </location>
</feature>
<comment type="caution">
    <text evidence="4">The sequence shown here is derived from an EMBL/GenBank/DDBJ whole genome shotgun (WGS) entry which is preliminary data.</text>
</comment>
<dbReference type="PANTHER" id="PTHR45708:SF47">
    <property type="entry name" value="ENDOCHITINASE A"/>
    <property type="match status" value="1"/>
</dbReference>
<dbReference type="PANTHER" id="PTHR45708">
    <property type="entry name" value="ENDOCHITINASE"/>
    <property type="match status" value="1"/>
</dbReference>
<evidence type="ECO:0000256" key="1">
    <source>
        <dbReference type="ARBA" id="ARBA00025727"/>
    </source>
</evidence>
<evidence type="ECO:0000259" key="3">
    <source>
        <dbReference type="PROSITE" id="PS51910"/>
    </source>
</evidence>
<dbReference type="GO" id="GO:0005576">
    <property type="term" value="C:extracellular region"/>
    <property type="evidence" value="ECO:0007669"/>
    <property type="project" value="TreeGrafter"/>
</dbReference>
<dbReference type="GO" id="GO:0005975">
    <property type="term" value="P:carbohydrate metabolic process"/>
    <property type="evidence" value="ECO:0007669"/>
    <property type="project" value="InterPro"/>
</dbReference>
<dbReference type="InterPro" id="IPR001223">
    <property type="entry name" value="Glyco_hydro18_cat"/>
</dbReference>
<dbReference type="EMBL" id="JAAMOD010000323">
    <property type="protein sequence ID" value="KAF5231009.1"/>
    <property type="molecule type" value="Genomic_DNA"/>
</dbReference>
<dbReference type="InterPro" id="IPR050542">
    <property type="entry name" value="Glycosyl_Hydrlase18_Chitinase"/>
</dbReference>
<dbReference type="Gene3D" id="3.20.20.80">
    <property type="entry name" value="Glycosidases"/>
    <property type="match status" value="1"/>
</dbReference>
<keyword evidence="5" id="KW-1185">Reference proteome</keyword>
<name>A0AAN6BW31_FUSAU</name>
<feature type="domain" description="GH18" evidence="3">
    <location>
        <begin position="18"/>
        <end position="332"/>
    </location>
</feature>
<dbReference type="GO" id="GO:0004568">
    <property type="term" value="F:chitinase activity"/>
    <property type="evidence" value="ECO:0007669"/>
    <property type="project" value="TreeGrafter"/>
</dbReference>
<evidence type="ECO:0000313" key="4">
    <source>
        <dbReference type="EMBL" id="KAF5231009.1"/>
    </source>
</evidence>
<dbReference type="InterPro" id="IPR045321">
    <property type="entry name" value="Cts1-like"/>
</dbReference>
<proteinExistence type="inferred from homology"/>
<sequence length="931" mass="96992">MDRSPVPVTGAPVIQAFGGLNGYWGQLGSEPLKAYCDSHPEYITLSFVNQAPEQNPSNLPGTNFAGHCAGGTYGNSNLLSECYTIQEGIPYCKDRGVKVLLSIGGVYSDEGSNYRVTTDDKGRDFADFLYKSFGPHNEHSNPIRPFDSIDNDGNTVHAAVDGFDFDIEHDLPNGPYIAMINRLRELDEGLTITGAPQCPTSDEYFYMKDMIKSAKFDALFVQFYNNPWCDAVSQGHEGESFNYDKWVEIIEESDCSKDAKLYVGLPASEEAAPGGGYLEPEDLKDLVCELTTKPHFGGVSLWDLTRGAGNIIEGKSYNEHVMDALKYGCDPVPVPTTTTSAMTTTTEEASTSTNITTTEATTVHTTTTSDISTTSGASSTEDATSTDITTVSDVSSMEEATATSDVSASASTDATTSMDATSTYTAASTEAVASTYTTAATNSDASTSADVATSMDAATSTDATASADATASTDVTTSSDASASTDATASTETTATGANTSSVVTDSAASGVSATATESSVDTATDSTTDSASKSDVLSATSDLTVTSDTSSVTGAASSSTIDAPVESDTATGTAATTNVSGATESTASAMETEPATIATAYSTYRGWNTTSTGAAAYTQAYGNPTTLAHSGSLTTEGSPAYTNYPGNTGAVRMTTSTVCTTRVHTVTQCPPEVVDCLFGSVTTETIPLYTTVCPVTDKAKHTGYATQYAPPPQYETRTVYTTSVHAINKCAPGVVDCPYGSVTTETIPVYTTICPVTEAYNQAPTDVPVNHEIKTLYTSQVHTVAQCQPENPNCQVGAVTTEIASWTTAIVLAHETQLMKAYKPAAELPKPLTVESHLNGTVYTSVVVPPATLKTATKPGVFEQARPTYKQTAQEQHSGAAAPTGGRNDKGPIETYAPAPITPATAGASSMVVGLTALAGIALLQVGALW</sequence>
<protein>
    <recommendedName>
        <fullName evidence="3">GH18 domain-containing protein</fullName>
    </recommendedName>
</protein>
<dbReference type="Pfam" id="PF00704">
    <property type="entry name" value="Glyco_hydro_18"/>
    <property type="match status" value="1"/>
</dbReference>
<dbReference type="Proteomes" id="UP000537989">
    <property type="component" value="Unassembled WGS sequence"/>
</dbReference>